<organism evidence="1 2">
    <name type="scientific">Chitinophaga horti</name>
    <dbReference type="NCBI Taxonomy" id="2920382"/>
    <lineage>
        <taxon>Bacteria</taxon>
        <taxon>Pseudomonadati</taxon>
        <taxon>Bacteroidota</taxon>
        <taxon>Chitinophagia</taxon>
        <taxon>Chitinophagales</taxon>
        <taxon>Chitinophagaceae</taxon>
        <taxon>Chitinophaga</taxon>
    </lineage>
</organism>
<dbReference type="PROSITE" id="PS51257">
    <property type="entry name" value="PROKAR_LIPOPROTEIN"/>
    <property type="match status" value="1"/>
</dbReference>
<dbReference type="Proteomes" id="UP001162741">
    <property type="component" value="Chromosome"/>
</dbReference>
<keyword evidence="2" id="KW-1185">Reference proteome</keyword>
<dbReference type="EMBL" id="CP107006">
    <property type="protein sequence ID" value="UYQ94205.1"/>
    <property type="molecule type" value="Genomic_DNA"/>
</dbReference>
<sequence>MKKWLIVTALLQGTFLIACKNNGKEKAQKRRPDSVVMVNTDTMIEATDTNIVAVQSASWAAFEAFDGKYGHDLGLFGQEPLKDRFKALLGENTKAFLERHKVTPPIQVENFLLFSEGCRPHDCTVEESALVIDMKKDIIYAGLAVNKQVKLFSERGDTAYPDRLRKWKTKFAE</sequence>
<dbReference type="RefSeq" id="WP_244841642.1">
    <property type="nucleotide sequence ID" value="NZ_CP107006.1"/>
</dbReference>
<evidence type="ECO:0008006" key="3">
    <source>
        <dbReference type="Google" id="ProtNLM"/>
    </source>
</evidence>
<protein>
    <recommendedName>
        <fullName evidence="3">Lipoprotein</fullName>
    </recommendedName>
</protein>
<accession>A0ABY6J3G0</accession>
<gene>
    <name evidence="1" type="ORF">MKQ68_03750</name>
</gene>
<name>A0ABY6J3G0_9BACT</name>
<proteinExistence type="predicted"/>
<reference evidence="1" key="1">
    <citation type="submission" date="2022-10" db="EMBL/GenBank/DDBJ databases">
        <title>Chitinophaga sp. nov., isolated from soil.</title>
        <authorList>
            <person name="Jeon C.O."/>
        </authorList>
    </citation>
    <scope>NUCLEOTIDE SEQUENCE</scope>
    <source>
        <strain evidence="1">R8</strain>
    </source>
</reference>
<evidence type="ECO:0000313" key="2">
    <source>
        <dbReference type="Proteomes" id="UP001162741"/>
    </source>
</evidence>
<evidence type="ECO:0000313" key="1">
    <source>
        <dbReference type="EMBL" id="UYQ94205.1"/>
    </source>
</evidence>